<dbReference type="SFLD" id="SFLDS00005">
    <property type="entry name" value="Isoprenoid_Synthase_Type_I"/>
    <property type="match status" value="1"/>
</dbReference>
<accession>A0AAV9VSC3</accession>
<comment type="similarity">
    <text evidence="2 4">Belongs to the terpene synthase family.</text>
</comment>
<dbReference type="InterPro" id="IPR034686">
    <property type="entry name" value="Terpene_cyclase-like_2"/>
</dbReference>
<proteinExistence type="inferred from homology"/>
<dbReference type="GO" id="GO:0008299">
    <property type="term" value="P:isoprenoid biosynthetic process"/>
    <property type="evidence" value="ECO:0007669"/>
    <property type="project" value="UniProtKB-ARBA"/>
</dbReference>
<organism evidence="5 6">
    <name type="scientific">Arthrobotrys musiformis</name>
    <dbReference type="NCBI Taxonomy" id="47236"/>
    <lineage>
        <taxon>Eukaryota</taxon>
        <taxon>Fungi</taxon>
        <taxon>Dikarya</taxon>
        <taxon>Ascomycota</taxon>
        <taxon>Pezizomycotina</taxon>
        <taxon>Orbiliomycetes</taxon>
        <taxon>Orbiliales</taxon>
        <taxon>Orbiliaceae</taxon>
        <taxon>Arthrobotrys</taxon>
    </lineage>
</organism>
<dbReference type="Proteomes" id="UP001370758">
    <property type="component" value="Unassembled WGS sequence"/>
</dbReference>
<dbReference type="InterPro" id="IPR008949">
    <property type="entry name" value="Isoprenoid_synthase_dom_sf"/>
</dbReference>
<dbReference type="SFLD" id="SFLDG01020">
    <property type="entry name" value="Terpene_Cyclase_Like_2"/>
    <property type="match status" value="1"/>
</dbReference>
<evidence type="ECO:0000256" key="1">
    <source>
        <dbReference type="ARBA" id="ARBA00001946"/>
    </source>
</evidence>
<dbReference type="EC" id="4.2.3.-" evidence="4"/>
<dbReference type="EMBL" id="JAVHJL010000013">
    <property type="protein sequence ID" value="KAK6495446.1"/>
    <property type="molecule type" value="Genomic_DNA"/>
</dbReference>
<dbReference type="SUPFAM" id="SSF48576">
    <property type="entry name" value="Terpenoid synthases"/>
    <property type="match status" value="1"/>
</dbReference>
<dbReference type="PANTHER" id="PTHR35201">
    <property type="entry name" value="TERPENE SYNTHASE"/>
    <property type="match status" value="1"/>
</dbReference>
<dbReference type="GO" id="GO:0010333">
    <property type="term" value="F:terpene synthase activity"/>
    <property type="evidence" value="ECO:0007669"/>
    <property type="project" value="InterPro"/>
</dbReference>
<evidence type="ECO:0000256" key="2">
    <source>
        <dbReference type="ARBA" id="ARBA00006333"/>
    </source>
</evidence>
<dbReference type="AlphaFoldDB" id="A0AAV9VSC3"/>
<evidence type="ECO:0000313" key="5">
    <source>
        <dbReference type="EMBL" id="KAK6495446.1"/>
    </source>
</evidence>
<dbReference type="Gene3D" id="1.10.600.10">
    <property type="entry name" value="Farnesyl Diphosphate Synthase"/>
    <property type="match status" value="1"/>
</dbReference>
<comment type="caution">
    <text evidence="5">The sequence shown here is derived from an EMBL/GenBank/DDBJ whole genome shotgun (WGS) entry which is preliminary data.</text>
</comment>
<keyword evidence="4" id="KW-0456">Lyase</keyword>
<sequence length="351" mass="39818">MRLGSHDYVQTLKGQTLTFPDIDGLFKDWPVGFNPHYEILKQVQNAELLKLLGPSKRYEALVAADCAFHAASWWPTATFDSLRVVSSLVAFLYVWDNEIDSPEFGDLSSDLDAGERFRERTIAHIKTYLGDALPEDGVRSEKVEMAIASFNPVGETAGFRLPKSQRQIFMEENIRFVLATGYEQRVELRGKAPTIEEYMHIRMGTSGVATLSVLTEYMMQIDLGDEIRNDPDIQTIHDQSNCIVSLVNDIFSLRKELTFPFYCNAVAVLYHKHRNLQVAVNKTFQMVVASVQTLEDAGARLLARYPDRRTDLEAFVYAAKTMCTGNITWSRMTRRYKLGVDKFDGTTSITL</sequence>
<evidence type="ECO:0000256" key="3">
    <source>
        <dbReference type="ARBA" id="ARBA00022842"/>
    </source>
</evidence>
<comment type="cofactor">
    <cofactor evidence="1 4">
        <name>Mg(2+)</name>
        <dbReference type="ChEBI" id="CHEBI:18420"/>
    </cofactor>
</comment>
<gene>
    <name evidence="5" type="ORF">TWF481_003465</name>
</gene>
<evidence type="ECO:0000256" key="4">
    <source>
        <dbReference type="RuleBase" id="RU366034"/>
    </source>
</evidence>
<evidence type="ECO:0000313" key="6">
    <source>
        <dbReference type="Proteomes" id="UP001370758"/>
    </source>
</evidence>
<name>A0AAV9VSC3_9PEZI</name>
<keyword evidence="6" id="KW-1185">Reference proteome</keyword>
<protein>
    <recommendedName>
        <fullName evidence="4">Terpene synthase</fullName>
        <ecNumber evidence="4">4.2.3.-</ecNumber>
    </recommendedName>
</protein>
<keyword evidence="4" id="KW-0479">Metal-binding</keyword>
<dbReference type="PANTHER" id="PTHR35201:SF4">
    <property type="entry name" value="BETA-PINACENE SYNTHASE-RELATED"/>
    <property type="match status" value="1"/>
</dbReference>
<reference evidence="5 6" key="1">
    <citation type="submission" date="2023-08" db="EMBL/GenBank/DDBJ databases">
        <authorList>
            <person name="Palmer J.M."/>
        </authorList>
    </citation>
    <scope>NUCLEOTIDE SEQUENCE [LARGE SCALE GENOMIC DNA]</scope>
    <source>
        <strain evidence="5 6">TWF481</strain>
    </source>
</reference>
<dbReference type="Pfam" id="PF19086">
    <property type="entry name" value="Terpene_syn_C_2"/>
    <property type="match status" value="1"/>
</dbReference>
<dbReference type="GO" id="GO:0046872">
    <property type="term" value="F:metal ion binding"/>
    <property type="evidence" value="ECO:0007669"/>
    <property type="project" value="UniProtKB-KW"/>
</dbReference>
<keyword evidence="3 4" id="KW-0460">Magnesium</keyword>